<proteinExistence type="predicted"/>
<sequence length="32" mass="3749">MCVEALCKMENSNSFQVFDKYQGIYLLLVHPQ</sequence>
<dbReference type="AlphaFoldDB" id="A0A0E9QUU1"/>
<organism evidence="1">
    <name type="scientific">Anguilla anguilla</name>
    <name type="common">European freshwater eel</name>
    <name type="synonym">Muraena anguilla</name>
    <dbReference type="NCBI Taxonomy" id="7936"/>
    <lineage>
        <taxon>Eukaryota</taxon>
        <taxon>Metazoa</taxon>
        <taxon>Chordata</taxon>
        <taxon>Craniata</taxon>
        <taxon>Vertebrata</taxon>
        <taxon>Euteleostomi</taxon>
        <taxon>Actinopterygii</taxon>
        <taxon>Neopterygii</taxon>
        <taxon>Teleostei</taxon>
        <taxon>Anguilliformes</taxon>
        <taxon>Anguillidae</taxon>
        <taxon>Anguilla</taxon>
    </lineage>
</organism>
<reference evidence="1" key="2">
    <citation type="journal article" date="2015" name="Fish Shellfish Immunol.">
        <title>Early steps in the European eel (Anguilla anguilla)-Vibrio vulnificus interaction in the gills: Role of the RtxA13 toxin.</title>
        <authorList>
            <person name="Callol A."/>
            <person name="Pajuelo D."/>
            <person name="Ebbesson L."/>
            <person name="Teles M."/>
            <person name="MacKenzie S."/>
            <person name="Amaro C."/>
        </authorList>
    </citation>
    <scope>NUCLEOTIDE SEQUENCE</scope>
</reference>
<dbReference type="EMBL" id="GBXM01088724">
    <property type="protein sequence ID" value="JAH19853.1"/>
    <property type="molecule type" value="Transcribed_RNA"/>
</dbReference>
<accession>A0A0E9QUU1</accession>
<evidence type="ECO:0000313" key="1">
    <source>
        <dbReference type="EMBL" id="JAH19853.1"/>
    </source>
</evidence>
<reference evidence="1" key="1">
    <citation type="submission" date="2014-11" db="EMBL/GenBank/DDBJ databases">
        <authorList>
            <person name="Amaro Gonzalez C."/>
        </authorList>
    </citation>
    <scope>NUCLEOTIDE SEQUENCE</scope>
</reference>
<name>A0A0E9QUU1_ANGAN</name>
<protein>
    <submittedName>
        <fullName evidence="1">Uncharacterized protein</fullName>
    </submittedName>
</protein>